<keyword evidence="2" id="KW-1185">Reference proteome</keyword>
<sequence>MFKIDESEDIRALSFQPKIADRKTGEQKIDRVSNLPVWSVTALKMSDDPLEKPELITVSITSRTEPEVVPLATGFEGLEVGNYAIPGDGGGIQAAGLFFRASALVALEA</sequence>
<dbReference type="EMBL" id="FUKO01000012">
    <property type="protein sequence ID" value="SJN23094.1"/>
    <property type="molecule type" value="Genomic_DNA"/>
</dbReference>
<evidence type="ECO:0000313" key="2">
    <source>
        <dbReference type="Proteomes" id="UP000196320"/>
    </source>
</evidence>
<accession>A0A1R4ITQ5</accession>
<organism evidence="1 2">
    <name type="scientific">Microbacterium esteraromaticum</name>
    <dbReference type="NCBI Taxonomy" id="57043"/>
    <lineage>
        <taxon>Bacteria</taxon>
        <taxon>Bacillati</taxon>
        <taxon>Actinomycetota</taxon>
        <taxon>Actinomycetes</taxon>
        <taxon>Micrococcales</taxon>
        <taxon>Microbacteriaceae</taxon>
        <taxon>Microbacterium</taxon>
    </lineage>
</organism>
<name>A0A1R4ITQ5_9MICO</name>
<protein>
    <submittedName>
        <fullName evidence="1">Uncharacterized protein</fullName>
    </submittedName>
</protein>
<reference evidence="1 2" key="1">
    <citation type="submission" date="2017-02" db="EMBL/GenBank/DDBJ databases">
        <authorList>
            <person name="Peterson S.W."/>
        </authorList>
    </citation>
    <scope>NUCLEOTIDE SEQUENCE [LARGE SCALE GENOMIC DNA]</scope>
    <source>
        <strain evidence="1 2">B Mb 05.01</strain>
    </source>
</reference>
<evidence type="ECO:0000313" key="1">
    <source>
        <dbReference type="EMBL" id="SJN23094.1"/>
    </source>
</evidence>
<dbReference type="Proteomes" id="UP000196320">
    <property type="component" value="Unassembled WGS sequence"/>
</dbReference>
<gene>
    <name evidence="1" type="ORF">FM104_03880</name>
</gene>
<dbReference type="AlphaFoldDB" id="A0A1R4ITQ5"/>
<proteinExistence type="predicted"/>